<feature type="chain" id="PRO_5016306567" description="Secreted protein" evidence="1">
    <location>
        <begin position="20"/>
        <end position="69"/>
    </location>
</feature>
<accession>A0A2Z6MSC6</accession>
<dbReference type="Proteomes" id="UP000242715">
    <property type="component" value="Unassembled WGS sequence"/>
</dbReference>
<dbReference type="EMBL" id="DF973587">
    <property type="protein sequence ID" value="GAU35318.1"/>
    <property type="molecule type" value="Genomic_DNA"/>
</dbReference>
<protein>
    <recommendedName>
        <fullName evidence="4">Secreted protein</fullName>
    </recommendedName>
</protein>
<name>A0A2Z6MSC6_TRISU</name>
<reference evidence="3" key="1">
    <citation type="journal article" date="2017" name="Front. Plant Sci.">
        <title>Climate Clever Clovers: New Paradigm to Reduce the Environmental Footprint of Ruminants by Breeding Low Methanogenic Forages Utilizing Haplotype Variation.</title>
        <authorList>
            <person name="Kaur P."/>
            <person name="Appels R."/>
            <person name="Bayer P.E."/>
            <person name="Keeble-Gagnere G."/>
            <person name="Wang J."/>
            <person name="Hirakawa H."/>
            <person name="Shirasawa K."/>
            <person name="Vercoe P."/>
            <person name="Stefanova K."/>
            <person name="Durmic Z."/>
            <person name="Nichols P."/>
            <person name="Revell C."/>
            <person name="Isobe S.N."/>
            <person name="Edwards D."/>
            <person name="Erskine W."/>
        </authorList>
    </citation>
    <scope>NUCLEOTIDE SEQUENCE [LARGE SCALE GENOMIC DNA]</scope>
    <source>
        <strain evidence="3">cv. Daliak</strain>
    </source>
</reference>
<evidence type="ECO:0008006" key="4">
    <source>
        <dbReference type="Google" id="ProtNLM"/>
    </source>
</evidence>
<evidence type="ECO:0000313" key="3">
    <source>
        <dbReference type="Proteomes" id="UP000242715"/>
    </source>
</evidence>
<evidence type="ECO:0000313" key="2">
    <source>
        <dbReference type="EMBL" id="GAU35318.1"/>
    </source>
</evidence>
<organism evidence="2 3">
    <name type="scientific">Trifolium subterraneum</name>
    <name type="common">Subterranean clover</name>
    <dbReference type="NCBI Taxonomy" id="3900"/>
    <lineage>
        <taxon>Eukaryota</taxon>
        <taxon>Viridiplantae</taxon>
        <taxon>Streptophyta</taxon>
        <taxon>Embryophyta</taxon>
        <taxon>Tracheophyta</taxon>
        <taxon>Spermatophyta</taxon>
        <taxon>Magnoliopsida</taxon>
        <taxon>eudicotyledons</taxon>
        <taxon>Gunneridae</taxon>
        <taxon>Pentapetalae</taxon>
        <taxon>rosids</taxon>
        <taxon>fabids</taxon>
        <taxon>Fabales</taxon>
        <taxon>Fabaceae</taxon>
        <taxon>Papilionoideae</taxon>
        <taxon>50 kb inversion clade</taxon>
        <taxon>NPAAA clade</taxon>
        <taxon>Hologalegina</taxon>
        <taxon>IRL clade</taxon>
        <taxon>Trifolieae</taxon>
        <taxon>Trifolium</taxon>
    </lineage>
</organism>
<evidence type="ECO:0000256" key="1">
    <source>
        <dbReference type="SAM" id="SignalP"/>
    </source>
</evidence>
<gene>
    <name evidence="2" type="ORF">TSUD_337100</name>
</gene>
<keyword evidence="3" id="KW-1185">Reference proteome</keyword>
<keyword evidence="1" id="KW-0732">Signal</keyword>
<proteinExistence type="predicted"/>
<feature type="signal peptide" evidence="1">
    <location>
        <begin position="1"/>
        <end position="19"/>
    </location>
</feature>
<dbReference type="AlphaFoldDB" id="A0A2Z6MSC6"/>
<sequence>MMTVILRLLVWLRFFDFSGNPMVSCCCWCVVHEYNYKRSLTRLQGTLPFALPINKGCKISYFHVQAYIS</sequence>